<keyword evidence="1" id="KW-0472">Membrane</keyword>
<protein>
    <submittedName>
        <fullName evidence="2">Uncharacterized protein</fullName>
    </submittedName>
</protein>
<evidence type="ECO:0000256" key="1">
    <source>
        <dbReference type="SAM" id="Phobius"/>
    </source>
</evidence>
<keyword evidence="3" id="KW-1185">Reference proteome</keyword>
<dbReference type="Proteomes" id="UP000250043">
    <property type="component" value="Unassembled WGS sequence"/>
</dbReference>
<evidence type="ECO:0000313" key="3">
    <source>
        <dbReference type="Proteomes" id="UP000250043"/>
    </source>
</evidence>
<organism evidence="2 3">
    <name type="scientific">Obba rivulosa</name>
    <dbReference type="NCBI Taxonomy" id="1052685"/>
    <lineage>
        <taxon>Eukaryota</taxon>
        <taxon>Fungi</taxon>
        <taxon>Dikarya</taxon>
        <taxon>Basidiomycota</taxon>
        <taxon>Agaricomycotina</taxon>
        <taxon>Agaricomycetes</taxon>
        <taxon>Polyporales</taxon>
        <taxon>Gelatoporiaceae</taxon>
        <taxon>Obba</taxon>
    </lineage>
</organism>
<accession>A0A8E2J3M0</accession>
<sequence length="197" mass="22124">MAEPLASGSPTQEVRFDDVPEIIVSPTDTPQRSPQRTWFTRNMDTVRVRMPLRTRITRVVTAVLLVVGAVHFGLRYLPDSLYTFGMMQTSVAMLSLVSLALLILTHHKRNGQLLTREQEEWILIGAFGLFWLATLVAWRAWNQPPAEFASTAPMDAISVADTRSAKAAVQPGAADRKRPWPCSSDAVYCVVEEWSYY</sequence>
<keyword evidence="1" id="KW-0812">Transmembrane</keyword>
<gene>
    <name evidence="2" type="ORF">OBBRIDRAFT_789592</name>
</gene>
<name>A0A8E2J3M0_9APHY</name>
<keyword evidence="1" id="KW-1133">Transmembrane helix</keyword>
<dbReference type="EMBL" id="KV722347">
    <property type="protein sequence ID" value="OCH94067.1"/>
    <property type="molecule type" value="Genomic_DNA"/>
</dbReference>
<dbReference type="OrthoDB" id="3266871at2759"/>
<proteinExistence type="predicted"/>
<feature type="transmembrane region" description="Helical" evidence="1">
    <location>
        <begin position="86"/>
        <end position="105"/>
    </location>
</feature>
<evidence type="ECO:0000313" key="2">
    <source>
        <dbReference type="EMBL" id="OCH94067.1"/>
    </source>
</evidence>
<dbReference type="AlphaFoldDB" id="A0A8E2J3M0"/>
<reference evidence="2 3" key="1">
    <citation type="submission" date="2016-07" db="EMBL/GenBank/DDBJ databases">
        <title>Draft genome of the white-rot fungus Obba rivulosa 3A-2.</title>
        <authorList>
            <consortium name="DOE Joint Genome Institute"/>
            <person name="Miettinen O."/>
            <person name="Riley R."/>
            <person name="Acob R."/>
            <person name="Barry K."/>
            <person name="Cullen D."/>
            <person name="De Vries R."/>
            <person name="Hainaut M."/>
            <person name="Hatakka A."/>
            <person name="Henrissat B."/>
            <person name="Hilden K."/>
            <person name="Kuo R."/>
            <person name="Labutti K."/>
            <person name="Lipzen A."/>
            <person name="Makela M.R."/>
            <person name="Sandor L."/>
            <person name="Spatafora J.W."/>
            <person name="Grigoriev I.V."/>
            <person name="Hibbett D.S."/>
        </authorList>
    </citation>
    <scope>NUCLEOTIDE SEQUENCE [LARGE SCALE GENOMIC DNA]</scope>
    <source>
        <strain evidence="2 3">3A-2</strain>
    </source>
</reference>
<feature type="transmembrane region" description="Helical" evidence="1">
    <location>
        <begin position="56"/>
        <end position="74"/>
    </location>
</feature>
<feature type="transmembrane region" description="Helical" evidence="1">
    <location>
        <begin position="121"/>
        <end position="141"/>
    </location>
</feature>